<organism evidence="1 2">
    <name type="scientific">Pedobacter steynii</name>
    <dbReference type="NCBI Taxonomy" id="430522"/>
    <lineage>
        <taxon>Bacteria</taxon>
        <taxon>Pseudomonadati</taxon>
        <taxon>Bacteroidota</taxon>
        <taxon>Sphingobacteriia</taxon>
        <taxon>Sphingobacteriales</taxon>
        <taxon>Sphingobacteriaceae</taxon>
        <taxon>Pedobacter</taxon>
    </lineage>
</organism>
<accession>A0A1H0A9A4</accession>
<dbReference type="AlphaFoldDB" id="A0A1H0A9A4"/>
<reference evidence="2" key="1">
    <citation type="submission" date="2016-10" db="EMBL/GenBank/DDBJ databases">
        <authorList>
            <person name="Varghese N."/>
            <person name="Submissions S."/>
        </authorList>
    </citation>
    <scope>NUCLEOTIDE SEQUENCE [LARGE SCALE GENOMIC DNA]</scope>
    <source>
        <strain evidence="2">DSM 19110</strain>
    </source>
</reference>
<evidence type="ECO:0000313" key="1">
    <source>
        <dbReference type="EMBL" id="SDN30055.1"/>
    </source>
</evidence>
<proteinExistence type="predicted"/>
<keyword evidence="2" id="KW-1185">Reference proteome</keyword>
<sequence>MDSGNEWMRTSLGHKENKTIILLIKLPYIIIICKLQIKTIWEKLN</sequence>
<protein>
    <submittedName>
        <fullName evidence="1">Uncharacterized protein</fullName>
    </submittedName>
</protein>
<gene>
    <name evidence="1" type="ORF">SAMN05421820_10731</name>
</gene>
<dbReference type="Proteomes" id="UP000183200">
    <property type="component" value="Unassembled WGS sequence"/>
</dbReference>
<dbReference type="EMBL" id="FNGY01000007">
    <property type="protein sequence ID" value="SDN30055.1"/>
    <property type="molecule type" value="Genomic_DNA"/>
</dbReference>
<evidence type="ECO:0000313" key="2">
    <source>
        <dbReference type="Proteomes" id="UP000183200"/>
    </source>
</evidence>
<name>A0A1H0A9A4_9SPHI</name>